<dbReference type="InterPro" id="IPR022644">
    <property type="entry name" value="De-COase2_N"/>
</dbReference>
<keyword evidence="2" id="KW-0210">Decarboxylase</keyword>
<dbReference type="Gene3D" id="3.20.20.10">
    <property type="entry name" value="Alanine racemase"/>
    <property type="match status" value="1"/>
</dbReference>
<dbReference type="PRINTS" id="PR01179">
    <property type="entry name" value="ODADCRBXLASE"/>
</dbReference>
<evidence type="ECO:0000256" key="4">
    <source>
        <dbReference type="ARBA" id="ARBA00023154"/>
    </source>
</evidence>
<dbReference type="InterPro" id="IPR029066">
    <property type="entry name" value="PLP-binding_barrel"/>
</dbReference>
<dbReference type="Pfam" id="PF02784">
    <property type="entry name" value="Orn_Arg_deC_N"/>
    <property type="match status" value="1"/>
</dbReference>
<dbReference type="PROSITE" id="PS00878">
    <property type="entry name" value="ODR_DC_2_1"/>
    <property type="match status" value="1"/>
</dbReference>
<evidence type="ECO:0000313" key="8">
    <source>
        <dbReference type="EMBL" id="CAG7606220.1"/>
    </source>
</evidence>
<evidence type="ECO:0000256" key="3">
    <source>
        <dbReference type="ARBA" id="ARBA00022898"/>
    </source>
</evidence>
<dbReference type="InterPro" id="IPR000183">
    <property type="entry name" value="Orn/DAP/Arg_de-COase"/>
</dbReference>
<keyword evidence="4" id="KW-0457">Lysine biosynthesis</keyword>
<reference evidence="8" key="1">
    <citation type="submission" date="2021-06" db="EMBL/GenBank/DDBJ databases">
        <authorList>
            <person name="Arsene-Ploetze F."/>
        </authorList>
    </citation>
    <scope>NUCLEOTIDE SEQUENCE</scope>
    <source>
        <strain evidence="8">SBRY1</strain>
    </source>
</reference>
<sequence>MEALQAVLDCRGLSTALTVLRVKQAASSGTAPDGPLHVLLGEHCRREEVSRALGDVADRVRYVGPPGEEPSALPQSDGPQHPPEDPWWKRRDLRYDRGRLHLGGVDMDQLARQVGTPAYVCRAGRVRENIERISAALAAAGLDHRIYYAIKANRSPALLSYLRTSGLCGVDVCSTGELTHALGCGFPPGMISFTGTSLSRHDIEVLARFTDLRVNFDSVSALDRFGRSCPGRDVGLRINPAVGVGYQGDERLSYSGAATTKFGIYREHLAEAKAVAEKWGLRVVRLHLHAGCGYLDGQLDQLEAALDAADAFTGELPDLAEVNIGGGLGVPHTPTDAPLDLERWAAAVARRFAGRGLTVAVEPGDYLVKDAGLLLTTATYVERRREVLFAGLDAGFNLAVEPAFYGLPCEPVPVVPRWEEGTETYTVVGNINEALDQWAVGHRMTRLREGDRVALINSGGYAASMRSDHCLRGEAGEVLLIDEQPPPAP</sequence>
<protein>
    <submittedName>
        <fullName evidence="8">Diaminopimelate decarboxylase</fullName>
        <ecNumber evidence="8">4.1.1.20</ecNumber>
    </submittedName>
</protein>
<dbReference type="EC" id="4.1.1.20" evidence="8"/>
<evidence type="ECO:0000256" key="1">
    <source>
        <dbReference type="ARBA" id="ARBA00001933"/>
    </source>
</evidence>
<dbReference type="AlphaFoldDB" id="A0A9W4GXM1"/>
<accession>A0A9W4GXM1</accession>
<dbReference type="Proteomes" id="UP001153328">
    <property type="component" value="Unassembled WGS sequence"/>
</dbReference>
<keyword evidence="5 8" id="KW-0456">Lyase</keyword>
<dbReference type="PRINTS" id="PR01181">
    <property type="entry name" value="DAPDCRBXLASE"/>
</dbReference>
<dbReference type="GO" id="GO:0008836">
    <property type="term" value="F:diaminopimelate decarboxylase activity"/>
    <property type="evidence" value="ECO:0007669"/>
    <property type="project" value="UniProtKB-EC"/>
</dbReference>
<comment type="caution">
    <text evidence="8">The sequence shown here is derived from an EMBL/GenBank/DDBJ whole genome shotgun (WGS) entry which is preliminary data.</text>
</comment>
<evidence type="ECO:0000256" key="6">
    <source>
        <dbReference type="SAM" id="MobiDB-lite"/>
    </source>
</evidence>
<dbReference type="CDD" id="cd06828">
    <property type="entry name" value="PLPDE_III_DapDC"/>
    <property type="match status" value="1"/>
</dbReference>
<evidence type="ECO:0000313" key="9">
    <source>
        <dbReference type="Proteomes" id="UP001153328"/>
    </source>
</evidence>
<dbReference type="SUPFAM" id="SSF50621">
    <property type="entry name" value="Alanine racemase C-terminal domain-like"/>
    <property type="match status" value="1"/>
</dbReference>
<evidence type="ECO:0000256" key="2">
    <source>
        <dbReference type="ARBA" id="ARBA00022793"/>
    </source>
</evidence>
<keyword evidence="3" id="KW-0663">Pyridoxal phosphate</keyword>
<evidence type="ECO:0000259" key="7">
    <source>
        <dbReference type="Pfam" id="PF02784"/>
    </source>
</evidence>
<comment type="cofactor">
    <cofactor evidence="1">
        <name>pyridoxal 5'-phosphate</name>
        <dbReference type="ChEBI" id="CHEBI:597326"/>
    </cofactor>
</comment>
<dbReference type="RefSeq" id="WP_205043307.1">
    <property type="nucleotide sequence ID" value="NZ_CAJVAX010000001.1"/>
</dbReference>
<evidence type="ECO:0000256" key="5">
    <source>
        <dbReference type="ARBA" id="ARBA00023239"/>
    </source>
</evidence>
<dbReference type="SUPFAM" id="SSF51419">
    <property type="entry name" value="PLP-binding barrel"/>
    <property type="match status" value="1"/>
</dbReference>
<dbReference type="InterPro" id="IPR002986">
    <property type="entry name" value="DAP_deCOOHase_LysA"/>
</dbReference>
<dbReference type="InterPro" id="IPR009006">
    <property type="entry name" value="Ala_racemase/Decarboxylase_C"/>
</dbReference>
<proteinExistence type="predicted"/>
<dbReference type="Gene3D" id="2.40.37.10">
    <property type="entry name" value="Lyase, Ornithine Decarboxylase, Chain A, domain 1"/>
    <property type="match status" value="1"/>
</dbReference>
<gene>
    <name evidence="8" type="ORF">SBRY_10905</name>
</gene>
<keyword evidence="4" id="KW-0028">Amino-acid biosynthesis</keyword>
<dbReference type="PANTHER" id="PTHR43727:SF2">
    <property type="entry name" value="GROUP IV DECARBOXYLASE"/>
    <property type="match status" value="1"/>
</dbReference>
<dbReference type="GO" id="GO:0009089">
    <property type="term" value="P:lysine biosynthetic process via diaminopimelate"/>
    <property type="evidence" value="ECO:0007669"/>
    <property type="project" value="InterPro"/>
</dbReference>
<keyword evidence="9" id="KW-1185">Reference proteome</keyword>
<name>A0A9W4GXM1_9ACTN</name>
<dbReference type="PROSITE" id="PS00879">
    <property type="entry name" value="ODR_DC_2_2"/>
    <property type="match status" value="1"/>
</dbReference>
<dbReference type="PANTHER" id="PTHR43727">
    <property type="entry name" value="DIAMINOPIMELATE DECARBOXYLASE"/>
    <property type="match status" value="1"/>
</dbReference>
<organism evidence="8 9">
    <name type="scientific">Actinacidiphila bryophytorum</name>
    <dbReference type="NCBI Taxonomy" id="1436133"/>
    <lineage>
        <taxon>Bacteria</taxon>
        <taxon>Bacillati</taxon>
        <taxon>Actinomycetota</taxon>
        <taxon>Actinomycetes</taxon>
        <taxon>Kitasatosporales</taxon>
        <taxon>Streptomycetaceae</taxon>
        <taxon>Actinacidiphila</taxon>
    </lineage>
</organism>
<dbReference type="InterPro" id="IPR022657">
    <property type="entry name" value="De-COase2_CS"/>
</dbReference>
<dbReference type="InterPro" id="IPR022653">
    <property type="entry name" value="De-COase2_pyr-phos_BS"/>
</dbReference>
<feature type="region of interest" description="Disordered" evidence="6">
    <location>
        <begin position="61"/>
        <end position="89"/>
    </location>
</feature>
<feature type="domain" description="Orn/DAP/Arg decarboxylase 2 N-terminal" evidence="7">
    <location>
        <begin position="126"/>
        <end position="368"/>
    </location>
</feature>
<dbReference type="EMBL" id="CAJVAX010000001">
    <property type="protein sequence ID" value="CAG7606220.1"/>
    <property type="molecule type" value="Genomic_DNA"/>
</dbReference>